<name>A0A554NEJ1_9EURY</name>
<gene>
    <name evidence="3" type="ORF">DP107_01120</name>
</gene>
<evidence type="ECO:0000256" key="1">
    <source>
        <dbReference type="ARBA" id="ARBA00008791"/>
    </source>
</evidence>
<sequence>MYDAILLATDGSEAAGAALDHAVTTADAHGATLHALSVADERIALAADDTDDTRAELRERAQTAVDDAAGTASASGVHVETDVRDGVPFREVLACAADVDVGLIVVGTHGREGREKRINMGSTAERVVNGADRPVLVVR</sequence>
<evidence type="ECO:0000313" key="3">
    <source>
        <dbReference type="EMBL" id="TSD15812.1"/>
    </source>
</evidence>
<evidence type="ECO:0000259" key="2">
    <source>
        <dbReference type="PROSITE" id="PS51096"/>
    </source>
</evidence>
<dbReference type="CDD" id="cd00293">
    <property type="entry name" value="USP-like"/>
    <property type="match status" value="1"/>
</dbReference>
<protein>
    <submittedName>
        <fullName evidence="3">Universal stress protein</fullName>
    </submittedName>
</protein>
<dbReference type="PANTHER" id="PTHR46268">
    <property type="entry name" value="STRESS RESPONSE PROTEIN NHAX"/>
    <property type="match status" value="1"/>
</dbReference>
<feature type="domain" description="PTS EIIA type-4" evidence="2">
    <location>
        <begin position="2"/>
        <end position="139"/>
    </location>
</feature>
<dbReference type="InParanoid" id="A0A554NEJ1"/>
<dbReference type="PANTHER" id="PTHR46268:SF6">
    <property type="entry name" value="UNIVERSAL STRESS PROTEIN UP12"/>
    <property type="match status" value="1"/>
</dbReference>
<dbReference type="AlphaFoldDB" id="A0A554NEJ1"/>
<dbReference type="EMBL" id="QMDX01000001">
    <property type="protein sequence ID" value="TSD15812.1"/>
    <property type="molecule type" value="Genomic_DNA"/>
</dbReference>
<dbReference type="InterPro" id="IPR006016">
    <property type="entry name" value="UspA"/>
</dbReference>
<dbReference type="GO" id="GO:0016020">
    <property type="term" value="C:membrane"/>
    <property type="evidence" value="ECO:0007669"/>
    <property type="project" value="InterPro"/>
</dbReference>
<dbReference type="GO" id="GO:0009401">
    <property type="term" value="P:phosphoenolpyruvate-dependent sugar phosphotransferase system"/>
    <property type="evidence" value="ECO:0007669"/>
    <property type="project" value="InterPro"/>
</dbReference>
<keyword evidence="4" id="KW-1185">Reference proteome</keyword>
<reference evidence="3 4" key="1">
    <citation type="submission" date="2018-06" db="EMBL/GenBank/DDBJ databases">
        <title>Natronomonas sp. F16-60 a new haloarchaeon isolated from a solar saltern of Isla Cristina, Huelva, Spain.</title>
        <authorList>
            <person name="Duran-Viseras A."/>
            <person name="Sanchez-Porro C."/>
            <person name="Ventosa A."/>
        </authorList>
    </citation>
    <scope>NUCLEOTIDE SEQUENCE [LARGE SCALE GENOMIC DNA]</scope>
    <source>
        <strain evidence="3 4">F16-60</strain>
    </source>
</reference>
<dbReference type="InterPro" id="IPR006015">
    <property type="entry name" value="Universal_stress_UspA"/>
</dbReference>
<proteinExistence type="inferred from homology"/>
<dbReference type="InterPro" id="IPR014729">
    <property type="entry name" value="Rossmann-like_a/b/a_fold"/>
</dbReference>
<comment type="similarity">
    <text evidence="1">Belongs to the universal stress protein A family.</text>
</comment>
<dbReference type="SUPFAM" id="SSF52402">
    <property type="entry name" value="Adenine nucleotide alpha hydrolases-like"/>
    <property type="match status" value="1"/>
</dbReference>
<organism evidence="3 4">
    <name type="scientific">Haloglomus irregulare</name>
    <dbReference type="NCBI Taxonomy" id="2234134"/>
    <lineage>
        <taxon>Archaea</taxon>
        <taxon>Methanobacteriati</taxon>
        <taxon>Methanobacteriota</taxon>
        <taxon>Stenosarchaea group</taxon>
        <taxon>Halobacteria</taxon>
        <taxon>Halobacteriales</taxon>
        <taxon>Natronomonadaceae</taxon>
        <taxon>Haloglomus</taxon>
    </lineage>
</organism>
<dbReference type="Proteomes" id="UP000319894">
    <property type="component" value="Unassembled WGS sequence"/>
</dbReference>
<comment type="caution">
    <text evidence="3">The sequence shown here is derived from an EMBL/GenBank/DDBJ whole genome shotgun (WGS) entry which is preliminary data.</text>
</comment>
<dbReference type="Pfam" id="PF00582">
    <property type="entry name" value="Usp"/>
    <property type="match status" value="1"/>
</dbReference>
<dbReference type="InterPro" id="IPR004701">
    <property type="entry name" value="PTS_EIIA_man-typ"/>
</dbReference>
<accession>A0A554NEJ1</accession>
<dbReference type="Gene3D" id="3.40.50.620">
    <property type="entry name" value="HUPs"/>
    <property type="match status" value="1"/>
</dbReference>
<dbReference type="PRINTS" id="PR01438">
    <property type="entry name" value="UNVRSLSTRESS"/>
</dbReference>
<evidence type="ECO:0000313" key="4">
    <source>
        <dbReference type="Proteomes" id="UP000319894"/>
    </source>
</evidence>
<dbReference type="PROSITE" id="PS51096">
    <property type="entry name" value="PTS_EIIA_TYPE_4"/>
    <property type="match status" value="1"/>
</dbReference>
<dbReference type="OrthoDB" id="105697at2157"/>
<dbReference type="RefSeq" id="WP_144260288.1">
    <property type="nucleotide sequence ID" value="NZ_QMDX01000001.1"/>
</dbReference>